<dbReference type="PANTHER" id="PTHR35894">
    <property type="entry name" value="GENERAL SECRETION PATHWAY PROTEIN A-RELATED"/>
    <property type="match status" value="1"/>
</dbReference>
<sequence length="338" mass="38277">MDSLSPEDEAKYQAFVDIFVEQPIATMVMADFDRLRYNRQFGGDQQCMLLTGDTGSGKSFLIKEYCRRLAQTNPMKQALVLSSRIPSKPTLESTIIELLKDFGHFGATYRKGKSKDQSLTVSLIKCLKASCVELIIINEFQELVEFKTGRALNEIATRLKHISEEATVPIVLVGMPWAAKIANEPQWASRLLIRRELPYFKLSEEPEHFIRFIKGLAARMPFTELPKLDNKQTILALFSASNGQTRRLKQLLNEAVKLALVQNAVTLTNEHLADVFRMIFPAIPNPFLASIEQIEGQEVSLPSHYDSGADNEFEAIIPTQYTDRLPLSQLLRKSRKTK</sequence>
<evidence type="ECO:0000313" key="2">
    <source>
        <dbReference type="Proteomes" id="UP000035909"/>
    </source>
</evidence>
<dbReference type="PROSITE" id="PS00675">
    <property type="entry name" value="SIGMA54_INTERACT_1"/>
    <property type="match status" value="1"/>
</dbReference>
<keyword evidence="2" id="KW-1185">Reference proteome</keyword>
<dbReference type="Proteomes" id="UP000035909">
    <property type="component" value="Unassembled WGS sequence"/>
</dbReference>
<dbReference type="STRING" id="320778.ABT57_21665"/>
<accession>A0A0J1H0B8</accession>
<reference evidence="1 2" key="1">
    <citation type="submission" date="2015-05" db="EMBL/GenBank/DDBJ databases">
        <title>Photobacterium galathea sp. nov.</title>
        <authorList>
            <person name="Machado H."/>
            <person name="Gram L."/>
        </authorList>
    </citation>
    <scope>NUCLEOTIDE SEQUENCE [LARGE SCALE GENOMIC DNA]</scope>
    <source>
        <strain evidence="1 2">DSM 22954</strain>
    </source>
</reference>
<dbReference type="Pfam" id="PF05621">
    <property type="entry name" value="TniB"/>
    <property type="match status" value="1"/>
</dbReference>
<dbReference type="SUPFAM" id="SSF52540">
    <property type="entry name" value="P-loop containing nucleoside triphosphate hydrolases"/>
    <property type="match status" value="1"/>
</dbReference>
<dbReference type="RefSeq" id="WP_047887349.1">
    <property type="nucleotide sequence ID" value="NZ_LDOU01000026.1"/>
</dbReference>
<evidence type="ECO:0008006" key="3">
    <source>
        <dbReference type="Google" id="ProtNLM"/>
    </source>
</evidence>
<dbReference type="InterPro" id="IPR052026">
    <property type="entry name" value="ExeA_AAA_ATPase_DNA-bind"/>
</dbReference>
<evidence type="ECO:0000313" key="1">
    <source>
        <dbReference type="EMBL" id="KLV05266.1"/>
    </source>
</evidence>
<dbReference type="EMBL" id="LDOU01000026">
    <property type="protein sequence ID" value="KLV05266.1"/>
    <property type="molecule type" value="Genomic_DNA"/>
</dbReference>
<gene>
    <name evidence="1" type="ORF">ABT57_21665</name>
</gene>
<dbReference type="InterPro" id="IPR027417">
    <property type="entry name" value="P-loop_NTPase"/>
</dbReference>
<protein>
    <recommendedName>
        <fullName evidence="3">AAA+ ATPase domain-containing protein</fullName>
    </recommendedName>
</protein>
<comment type="caution">
    <text evidence="1">The sequence shown here is derived from an EMBL/GenBank/DDBJ whole genome shotgun (WGS) entry which is preliminary data.</text>
</comment>
<dbReference type="InterPro" id="IPR008868">
    <property type="entry name" value="TniB"/>
</dbReference>
<dbReference type="InterPro" id="IPR025662">
    <property type="entry name" value="Sigma_54_int_dom_ATP-bd_1"/>
</dbReference>
<dbReference type="AlphaFoldDB" id="A0A0J1H0B8"/>
<dbReference type="Gene3D" id="3.40.50.300">
    <property type="entry name" value="P-loop containing nucleotide triphosphate hydrolases"/>
    <property type="match status" value="1"/>
</dbReference>
<organism evidence="1 2">
    <name type="scientific">Photobacterium ganghwense</name>
    <dbReference type="NCBI Taxonomy" id="320778"/>
    <lineage>
        <taxon>Bacteria</taxon>
        <taxon>Pseudomonadati</taxon>
        <taxon>Pseudomonadota</taxon>
        <taxon>Gammaproteobacteria</taxon>
        <taxon>Vibrionales</taxon>
        <taxon>Vibrionaceae</taxon>
        <taxon>Photobacterium</taxon>
    </lineage>
</organism>
<dbReference type="PANTHER" id="PTHR35894:SF1">
    <property type="entry name" value="PHOSPHORIBULOKINASE _ URIDINE KINASE FAMILY"/>
    <property type="match status" value="1"/>
</dbReference>
<proteinExistence type="predicted"/>
<name>A0A0J1H0B8_9GAMM</name>
<dbReference type="OrthoDB" id="6058098at2"/>
<dbReference type="PATRIC" id="fig|320778.3.peg.4648"/>